<dbReference type="PANTHER" id="PTHR30273:SF2">
    <property type="entry name" value="PROTEIN FECR"/>
    <property type="match status" value="1"/>
</dbReference>
<evidence type="ECO:0000259" key="2">
    <source>
        <dbReference type="Pfam" id="PF04773"/>
    </source>
</evidence>
<evidence type="ECO:0000256" key="1">
    <source>
        <dbReference type="SAM" id="Phobius"/>
    </source>
</evidence>
<dbReference type="InterPro" id="IPR006860">
    <property type="entry name" value="FecR"/>
</dbReference>
<accession>A0ABT8LD36</accession>
<comment type="caution">
    <text evidence="4">The sequence shown here is derived from an EMBL/GenBank/DDBJ whole genome shotgun (WGS) entry which is preliminary data.</text>
</comment>
<name>A0ABT8LD36_9BACT</name>
<dbReference type="PIRSF" id="PIRSF018266">
    <property type="entry name" value="FecR"/>
    <property type="match status" value="1"/>
</dbReference>
<dbReference type="EMBL" id="JAUJEB010000006">
    <property type="protein sequence ID" value="MDN5215543.1"/>
    <property type="molecule type" value="Genomic_DNA"/>
</dbReference>
<dbReference type="Pfam" id="PF04773">
    <property type="entry name" value="FecR"/>
    <property type="match status" value="1"/>
</dbReference>
<gene>
    <name evidence="4" type="ORF">QQ020_25925</name>
</gene>
<evidence type="ECO:0000313" key="5">
    <source>
        <dbReference type="Proteomes" id="UP001172083"/>
    </source>
</evidence>
<dbReference type="Gene3D" id="3.55.50.30">
    <property type="match status" value="1"/>
</dbReference>
<evidence type="ECO:0000313" key="4">
    <source>
        <dbReference type="EMBL" id="MDN5215543.1"/>
    </source>
</evidence>
<proteinExistence type="predicted"/>
<dbReference type="InterPro" id="IPR012373">
    <property type="entry name" value="Ferrdict_sens_TM"/>
</dbReference>
<dbReference type="PANTHER" id="PTHR30273">
    <property type="entry name" value="PERIPLASMIC SIGNAL SENSOR AND SIGMA FACTOR ACTIVATOR FECR-RELATED"/>
    <property type="match status" value="1"/>
</dbReference>
<protein>
    <submittedName>
        <fullName evidence="4">DUF4974 domain-containing protein</fullName>
    </submittedName>
</protein>
<organism evidence="4 5">
    <name type="scientific">Agaribacillus aureus</name>
    <dbReference type="NCBI Taxonomy" id="3051825"/>
    <lineage>
        <taxon>Bacteria</taxon>
        <taxon>Pseudomonadati</taxon>
        <taxon>Bacteroidota</taxon>
        <taxon>Cytophagia</taxon>
        <taxon>Cytophagales</taxon>
        <taxon>Splendidivirgaceae</taxon>
        <taxon>Agaribacillus</taxon>
    </lineage>
</organism>
<dbReference type="InterPro" id="IPR032508">
    <property type="entry name" value="FecR_C"/>
</dbReference>
<feature type="transmembrane region" description="Helical" evidence="1">
    <location>
        <begin position="117"/>
        <end position="134"/>
    </location>
</feature>
<keyword evidence="1" id="KW-1133">Transmembrane helix</keyword>
<evidence type="ECO:0000259" key="3">
    <source>
        <dbReference type="Pfam" id="PF16344"/>
    </source>
</evidence>
<dbReference type="Proteomes" id="UP001172083">
    <property type="component" value="Unassembled WGS sequence"/>
</dbReference>
<sequence length="364" mass="42432">MKYLDYTVEDFVLDGDFRQWVINPSKERNLFWQKWIEAHPEKQEIVKQAVEIILQLPIKQYEITEEEIKNISLRLERSIDLHENPSAGWKTKTIPLNNPVISAKSDRRFYSRKVKRGVSVAAAVLLIFGLGYYFPLLQKFVFPENAPSKAKLTVKENPRGRKSTLFLSDGSKIILNSYSKISFRHPFEEGKREVYLEGEAFFEIEKDENRPFRVFTQNMATTVLGTSFNVRAYPEDLDIRVSLATGQVRIDNLNKDIDTQILSPGEELIYVKSKDTFQKSKFDLQEVLSWKDQILFFRNADEATVINRLEHWYDVEIEVLNKSPKPWAINASFDNRALESVLRTLSYSMDFDFTIDGKEVTITY</sequence>
<feature type="domain" description="Protein FecR C-terminal" evidence="3">
    <location>
        <begin position="295"/>
        <end position="362"/>
    </location>
</feature>
<keyword evidence="1" id="KW-0812">Transmembrane</keyword>
<reference evidence="4" key="1">
    <citation type="submission" date="2023-06" db="EMBL/GenBank/DDBJ databases">
        <title>Genomic of Agaribacillus aureum.</title>
        <authorList>
            <person name="Wang G."/>
        </authorList>
    </citation>
    <scope>NUCLEOTIDE SEQUENCE</scope>
    <source>
        <strain evidence="4">BMA12</strain>
    </source>
</reference>
<keyword evidence="5" id="KW-1185">Reference proteome</keyword>
<feature type="domain" description="FecR protein" evidence="2">
    <location>
        <begin position="160"/>
        <end position="249"/>
    </location>
</feature>
<dbReference type="Pfam" id="PF16344">
    <property type="entry name" value="FecR_C"/>
    <property type="match status" value="1"/>
</dbReference>
<keyword evidence="1" id="KW-0472">Membrane</keyword>
<dbReference type="RefSeq" id="WP_346760872.1">
    <property type="nucleotide sequence ID" value="NZ_JAUJEB010000006.1"/>
</dbReference>
<dbReference type="Gene3D" id="2.60.120.1440">
    <property type="match status" value="1"/>
</dbReference>